<dbReference type="InterPro" id="IPR016186">
    <property type="entry name" value="C-type_lectin-like/link_sf"/>
</dbReference>
<keyword evidence="2" id="KW-1185">Reference proteome</keyword>
<sequence length="250" mass="27390">LTSHLYAPLGSLSRDEFLQIEDLPYYGDEVANLEDNGGAFVPEQVAQQFKEDNGVLVVYNYAEEHGFPESRLKTIASPGYFLTNIDDVTGSGVSDALCSANCFCQLGFSAFRVDDQRSTPTAGCYSSKLSPTTNPLATNRCKAEGGFVALAKTRNQTDYLDKKFATGSSFWIGLMWDQLYKTYKWADGSSLSPDEQPWVSSVAHQTGVDCVRVAPQGAELVWIASDCRQSFAYSCEVAPCDSETLCLQEV</sequence>
<evidence type="ECO:0000313" key="3">
    <source>
        <dbReference type="WBParaSite" id="HPBE_0001836201-mRNA-1"/>
    </source>
</evidence>
<dbReference type="SUPFAM" id="SSF56436">
    <property type="entry name" value="C-type lectin-like"/>
    <property type="match status" value="1"/>
</dbReference>
<dbReference type="Proteomes" id="UP000050761">
    <property type="component" value="Unassembled WGS sequence"/>
</dbReference>
<dbReference type="InterPro" id="IPR001304">
    <property type="entry name" value="C-type_lectin-like"/>
</dbReference>
<proteinExistence type="predicted"/>
<dbReference type="AlphaFoldDB" id="A0A183G8X7"/>
<reference evidence="3" key="1">
    <citation type="submission" date="2019-09" db="UniProtKB">
        <authorList>
            <consortium name="WormBaseParasite"/>
        </authorList>
    </citation>
    <scope>IDENTIFICATION</scope>
</reference>
<accession>A0A183G8X7</accession>
<dbReference type="PANTHER" id="PTHR31024:SF3">
    <property type="entry name" value="C-TYPE LECTIN-RELATED"/>
    <property type="match status" value="1"/>
</dbReference>
<evidence type="ECO:0000259" key="1">
    <source>
        <dbReference type="PROSITE" id="PS50041"/>
    </source>
</evidence>
<dbReference type="Pfam" id="PF00059">
    <property type="entry name" value="Lectin_C"/>
    <property type="match status" value="1"/>
</dbReference>
<dbReference type="Gene3D" id="3.10.100.10">
    <property type="entry name" value="Mannose-Binding Protein A, subunit A"/>
    <property type="match status" value="1"/>
</dbReference>
<dbReference type="InterPro" id="IPR016187">
    <property type="entry name" value="CTDL_fold"/>
</dbReference>
<protein>
    <submittedName>
        <fullName evidence="3">C-type lectin domain-containing protein</fullName>
    </submittedName>
</protein>
<name>A0A183G8X7_HELPZ</name>
<evidence type="ECO:0000313" key="2">
    <source>
        <dbReference type="Proteomes" id="UP000050761"/>
    </source>
</evidence>
<organism evidence="2 3">
    <name type="scientific">Heligmosomoides polygyrus</name>
    <name type="common">Parasitic roundworm</name>
    <dbReference type="NCBI Taxonomy" id="6339"/>
    <lineage>
        <taxon>Eukaryota</taxon>
        <taxon>Metazoa</taxon>
        <taxon>Ecdysozoa</taxon>
        <taxon>Nematoda</taxon>
        <taxon>Chromadorea</taxon>
        <taxon>Rhabditida</taxon>
        <taxon>Rhabditina</taxon>
        <taxon>Rhabditomorpha</taxon>
        <taxon>Strongyloidea</taxon>
        <taxon>Heligmosomidae</taxon>
        <taxon>Heligmosomoides</taxon>
    </lineage>
</organism>
<dbReference type="CDD" id="cd00037">
    <property type="entry name" value="CLECT"/>
    <property type="match status" value="1"/>
</dbReference>
<dbReference type="WBParaSite" id="HPBE_0001836201-mRNA-1">
    <property type="protein sequence ID" value="HPBE_0001836201-mRNA-1"/>
    <property type="gene ID" value="HPBE_0001836201"/>
</dbReference>
<dbReference type="PROSITE" id="PS50041">
    <property type="entry name" value="C_TYPE_LECTIN_2"/>
    <property type="match status" value="1"/>
</dbReference>
<feature type="domain" description="C-type lectin" evidence="1">
    <location>
        <begin position="124"/>
        <end position="236"/>
    </location>
</feature>
<dbReference type="PANTHER" id="PTHR31024">
    <property type="entry name" value="C-TYPE LECTIN"/>
    <property type="match status" value="1"/>
</dbReference>